<keyword evidence="3" id="KW-0732">Signal</keyword>
<reference evidence="4" key="1">
    <citation type="submission" date="2021-01" db="EMBL/GenBank/DDBJ databases">
        <authorList>
            <person name="Zahm M."/>
            <person name="Roques C."/>
            <person name="Cabau C."/>
            <person name="Klopp C."/>
            <person name="Donnadieu C."/>
            <person name="Jouanno E."/>
            <person name="Lampietro C."/>
            <person name="Louis A."/>
            <person name="Herpin A."/>
            <person name="Echchiki A."/>
            <person name="Berthelot C."/>
            <person name="Parey E."/>
            <person name="Roest-Crollius H."/>
            <person name="Braasch I."/>
            <person name="Postlethwait J."/>
            <person name="Bobe J."/>
            <person name="Montfort J."/>
            <person name="Bouchez O."/>
            <person name="Begum T."/>
            <person name="Mejri S."/>
            <person name="Adams A."/>
            <person name="Chen W.-J."/>
            <person name="Guiguen Y."/>
        </authorList>
    </citation>
    <scope>NUCLEOTIDE SEQUENCE</scope>
    <source>
        <strain evidence="4">YG-15Mar2019-1</strain>
        <tissue evidence="4">Brain</tissue>
    </source>
</reference>
<sequence length="270" mass="30048">MGHSAKRLISLPLLLVLLTFTEHIQAEETERIKRIKGTEVRIQFKFNQKINDSTTVKFTNLYMNGSKIDVANSNGTDRRRNFSMTAYMPVLKITNLSETDVGVYHASLFLSDRAMSVIESKKVLLIIQWGDNITESPPTYNHTRTVTSETPPPGTPLYVHIISVLVVTIVVLSTVLLWWLYLTNNKSPDCQLPQGPCTKCQVTGEPPSSLPVSTIEYGVLDFHSRPGEREADRRSASEEPPPRDSVEYSTITFFPGVQGSGVTAGVGTRH</sequence>
<evidence type="ECO:0000313" key="5">
    <source>
        <dbReference type="Proteomes" id="UP001046870"/>
    </source>
</evidence>
<keyword evidence="2" id="KW-0812">Transmembrane</keyword>
<evidence type="ECO:0000256" key="1">
    <source>
        <dbReference type="SAM" id="MobiDB-lite"/>
    </source>
</evidence>
<protein>
    <submittedName>
        <fullName evidence="4">Uncharacterized protein</fullName>
    </submittedName>
</protein>
<dbReference type="EMBL" id="JAFDVH010000022">
    <property type="protein sequence ID" value="KAG7456926.1"/>
    <property type="molecule type" value="Genomic_DNA"/>
</dbReference>
<proteinExistence type="predicted"/>
<gene>
    <name evidence="4" type="ORF">MATL_G00241090</name>
</gene>
<evidence type="ECO:0000256" key="2">
    <source>
        <dbReference type="SAM" id="Phobius"/>
    </source>
</evidence>
<accession>A0A9D3SXF9</accession>
<name>A0A9D3SXF9_MEGAT</name>
<feature type="transmembrane region" description="Helical" evidence="2">
    <location>
        <begin position="157"/>
        <end position="182"/>
    </location>
</feature>
<evidence type="ECO:0000313" key="4">
    <source>
        <dbReference type="EMBL" id="KAG7456926.1"/>
    </source>
</evidence>
<keyword evidence="5" id="KW-1185">Reference proteome</keyword>
<comment type="caution">
    <text evidence="4">The sequence shown here is derived from an EMBL/GenBank/DDBJ whole genome shotgun (WGS) entry which is preliminary data.</text>
</comment>
<dbReference type="AlphaFoldDB" id="A0A9D3SXF9"/>
<feature type="signal peptide" evidence="3">
    <location>
        <begin position="1"/>
        <end position="26"/>
    </location>
</feature>
<keyword evidence="2" id="KW-1133">Transmembrane helix</keyword>
<feature type="chain" id="PRO_5039703402" evidence="3">
    <location>
        <begin position="27"/>
        <end position="270"/>
    </location>
</feature>
<keyword evidence="2" id="KW-0472">Membrane</keyword>
<organism evidence="4 5">
    <name type="scientific">Megalops atlanticus</name>
    <name type="common">Tarpon</name>
    <name type="synonym">Clupea gigantea</name>
    <dbReference type="NCBI Taxonomy" id="7932"/>
    <lineage>
        <taxon>Eukaryota</taxon>
        <taxon>Metazoa</taxon>
        <taxon>Chordata</taxon>
        <taxon>Craniata</taxon>
        <taxon>Vertebrata</taxon>
        <taxon>Euteleostomi</taxon>
        <taxon>Actinopterygii</taxon>
        <taxon>Neopterygii</taxon>
        <taxon>Teleostei</taxon>
        <taxon>Elopiformes</taxon>
        <taxon>Megalopidae</taxon>
        <taxon>Megalops</taxon>
    </lineage>
</organism>
<feature type="region of interest" description="Disordered" evidence="1">
    <location>
        <begin position="224"/>
        <end position="248"/>
    </location>
</feature>
<dbReference type="Proteomes" id="UP001046870">
    <property type="component" value="Chromosome 22"/>
</dbReference>
<dbReference type="OrthoDB" id="8917091at2759"/>
<evidence type="ECO:0000256" key="3">
    <source>
        <dbReference type="SAM" id="SignalP"/>
    </source>
</evidence>
<feature type="compositionally biased region" description="Basic and acidic residues" evidence="1">
    <location>
        <begin position="224"/>
        <end position="246"/>
    </location>
</feature>